<organism evidence="5 6">
    <name type="scientific">Plebeiibacterium marinum</name>
    <dbReference type="NCBI Taxonomy" id="2992111"/>
    <lineage>
        <taxon>Bacteria</taxon>
        <taxon>Pseudomonadati</taxon>
        <taxon>Bacteroidota</taxon>
        <taxon>Bacteroidia</taxon>
        <taxon>Marinilabiliales</taxon>
        <taxon>Marinilabiliaceae</taxon>
        <taxon>Plebeiibacterium</taxon>
    </lineage>
</organism>
<comment type="subcellular location">
    <subcellularLocation>
        <location evidence="1">Secreted</location>
    </subcellularLocation>
</comment>
<dbReference type="GO" id="GO:0005576">
    <property type="term" value="C:extracellular region"/>
    <property type="evidence" value="ECO:0007669"/>
    <property type="project" value="UniProtKB-SubCell"/>
</dbReference>
<dbReference type="AlphaFoldDB" id="A0AAE3SKL9"/>
<accession>A0AAE3SKL9</accession>
<dbReference type="Proteomes" id="UP001207408">
    <property type="component" value="Unassembled WGS sequence"/>
</dbReference>
<protein>
    <submittedName>
        <fullName evidence="5">DNRLRE domain-containing protein</fullName>
    </submittedName>
</protein>
<proteinExistence type="predicted"/>
<reference evidence="5" key="1">
    <citation type="submission" date="2022-10" db="EMBL/GenBank/DDBJ databases">
        <authorList>
            <person name="Yu W.X."/>
        </authorList>
    </citation>
    <scope>NUCLEOTIDE SEQUENCE</scope>
    <source>
        <strain evidence="5">D04</strain>
    </source>
</reference>
<evidence type="ECO:0000256" key="3">
    <source>
        <dbReference type="ARBA" id="ARBA00022729"/>
    </source>
</evidence>
<evidence type="ECO:0000313" key="6">
    <source>
        <dbReference type="Proteomes" id="UP001207408"/>
    </source>
</evidence>
<evidence type="ECO:0000259" key="4">
    <source>
        <dbReference type="Pfam" id="PF24517"/>
    </source>
</evidence>
<keyword evidence="3" id="KW-0732">Signal</keyword>
<evidence type="ECO:0000256" key="1">
    <source>
        <dbReference type="ARBA" id="ARBA00004613"/>
    </source>
</evidence>
<sequence>MKSLVIVLSIVLLGISGSLYAKKTVKVKVSQDAFVQGGETANEAMGATTEGRMRVMKSNGNDKYSRTSYLQFDLKKVEDFDSVDLNICVRVYPCKDDASAKFTLNIYSCSDNKWNENSLTFENKPDKNELLVSKVLEVSDDNVWTKISLPVEKVKELINNSKKGKVSLVLSNDDFNRTSIEIITKERTWSNGMPAKREAYLELQ</sequence>
<evidence type="ECO:0000256" key="2">
    <source>
        <dbReference type="ARBA" id="ARBA00022525"/>
    </source>
</evidence>
<dbReference type="NCBIfam" id="NF033679">
    <property type="entry name" value="DNRLRE_dom"/>
    <property type="match status" value="1"/>
</dbReference>
<gene>
    <name evidence="5" type="ORF">OM074_13510</name>
</gene>
<keyword evidence="6" id="KW-1185">Reference proteome</keyword>
<dbReference type="InterPro" id="IPR055372">
    <property type="entry name" value="CBM96"/>
</dbReference>
<dbReference type="RefSeq" id="WP_301200275.1">
    <property type="nucleotide sequence ID" value="NZ_JAPDPI010000027.1"/>
</dbReference>
<evidence type="ECO:0000313" key="5">
    <source>
        <dbReference type="EMBL" id="MCW3806648.1"/>
    </source>
</evidence>
<dbReference type="Pfam" id="PF24517">
    <property type="entry name" value="CBM96"/>
    <property type="match status" value="1"/>
</dbReference>
<name>A0AAE3SKL9_9BACT</name>
<comment type="caution">
    <text evidence="5">The sequence shown here is derived from an EMBL/GenBank/DDBJ whole genome shotgun (WGS) entry which is preliminary data.</text>
</comment>
<feature type="domain" description="Carbohydrate-binding module family 96" evidence="4">
    <location>
        <begin position="24"/>
        <end position="187"/>
    </location>
</feature>
<keyword evidence="2" id="KW-0964">Secreted</keyword>
<dbReference type="EMBL" id="JAPDPI010000027">
    <property type="protein sequence ID" value="MCW3806648.1"/>
    <property type="molecule type" value="Genomic_DNA"/>
</dbReference>